<organism evidence="6 7">
    <name type="scientific">Rubus argutus</name>
    <name type="common">Southern blackberry</name>
    <dbReference type="NCBI Taxonomy" id="59490"/>
    <lineage>
        <taxon>Eukaryota</taxon>
        <taxon>Viridiplantae</taxon>
        <taxon>Streptophyta</taxon>
        <taxon>Embryophyta</taxon>
        <taxon>Tracheophyta</taxon>
        <taxon>Spermatophyta</taxon>
        <taxon>Magnoliopsida</taxon>
        <taxon>eudicotyledons</taxon>
        <taxon>Gunneridae</taxon>
        <taxon>Pentapetalae</taxon>
        <taxon>rosids</taxon>
        <taxon>fabids</taxon>
        <taxon>Rosales</taxon>
        <taxon>Rosaceae</taxon>
        <taxon>Rosoideae</taxon>
        <taxon>Rosoideae incertae sedis</taxon>
        <taxon>Rubus</taxon>
    </lineage>
</organism>
<evidence type="ECO:0000256" key="3">
    <source>
        <dbReference type="ARBA" id="ARBA00022801"/>
    </source>
</evidence>
<dbReference type="Pfam" id="PF02902">
    <property type="entry name" value="Peptidase_C48"/>
    <property type="match status" value="1"/>
</dbReference>
<dbReference type="GO" id="GO:0005634">
    <property type="term" value="C:nucleus"/>
    <property type="evidence" value="ECO:0007669"/>
    <property type="project" value="TreeGrafter"/>
</dbReference>
<keyword evidence="3" id="KW-0378">Hydrolase</keyword>
<dbReference type="GO" id="GO:0016926">
    <property type="term" value="P:protein desumoylation"/>
    <property type="evidence" value="ECO:0007669"/>
    <property type="project" value="TreeGrafter"/>
</dbReference>
<sequence length="298" mass="34340">MPIAHDNQGPKLDSDCTLCSSHEDIVIETGNGDLEHIVAGSDQMLRRSVQKKRPGLKEWMKRKIGLHNPLSPVPKKLRDRLVWFIEKWKETPCGDVNVVNNLVEQQFILDLIEVGAWLTFQKFVISDYNKYKDANDMSTWSPDTRLEQYVRGMRPVFSQPWDAVDIIYVLFIMSNNHWVAIVVHIVNRCIIVYDSKVDLHTDSQLYDEVQPLAYMLPHLLNKFGLKARGPACFDTPSPWSIRKMDNVPQQSNADCGVYTIKFIDCLTARFDMANWSSYDIKDIRVRLAVEFLYGSACL</sequence>
<dbReference type="GO" id="GO:0016929">
    <property type="term" value="F:deSUMOylase activity"/>
    <property type="evidence" value="ECO:0007669"/>
    <property type="project" value="TreeGrafter"/>
</dbReference>
<dbReference type="InterPro" id="IPR003653">
    <property type="entry name" value="Peptidase_C48_C"/>
</dbReference>
<dbReference type="GO" id="GO:0006508">
    <property type="term" value="P:proteolysis"/>
    <property type="evidence" value="ECO:0007669"/>
    <property type="project" value="UniProtKB-KW"/>
</dbReference>
<evidence type="ECO:0000259" key="5">
    <source>
        <dbReference type="PROSITE" id="PS50600"/>
    </source>
</evidence>
<comment type="similarity">
    <text evidence="1">Belongs to the peptidase C48 family.</text>
</comment>
<dbReference type="PANTHER" id="PTHR12606">
    <property type="entry name" value="SENTRIN/SUMO-SPECIFIC PROTEASE"/>
    <property type="match status" value="1"/>
</dbReference>
<dbReference type="AlphaFoldDB" id="A0AAW1WC98"/>
<dbReference type="SUPFAM" id="SSF54001">
    <property type="entry name" value="Cysteine proteinases"/>
    <property type="match status" value="1"/>
</dbReference>
<keyword evidence="7" id="KW-1185">Reference proteome</keyword>
<dbReference type="Proteomes" id="UP001457282">
    <property type="component" value="Unassembled WGS sequence"/>
</dbReference>
<accession>A0AAW1WC98</accession>
<keyword evidence="2" id="KW-0645">Protease</keyword>
<name>A0AAW1WC98_RUBAR</name>
<dbReference type="PANTHER" id="PTHR12606:SF136">
    <property type="entry name" value="ULP1 PROTEASE FAMILY PROTEIN"/>
    <property type="match status" value="1"/>
</dbReference>
<reference evidence="6 7" key="1">
    <citation type="journal article" date="2023" name="G3 (Bethesda)">
        <title>A chromosome-length genome assembly and annotation of blackberry (Rubus argutus, cv. 'Hillquist').</title>
        <authorList>
            <person name="Bruna T."/>
            <person name="Aryal R."/>
            <person name="Dudchenko O."/>
            <person name="Sargent D.J."/>
            <person name="Mead D."/>
            <person name="Buti M."/>
            <person name="Cavallini A."/>
            <person name="Hytonen T."/>
            <person name="Andres J."/>
            <person name="Pham M."/>
            <person name="Weisz D."/>
            <person name="Mascagni F."/>
            <person name="Usai G."/>
            <person name="Natali L."/>
            <person name="Bassil N."/>
            <person name="Fernandez G.E."/>
            <person name="Lomsadze A."/>
            <person name="Armour M."/>
            <person name="Olukolu B."/>
            <person name="Poorten T."/>
            <person name="Britton C."/>
            <person name="Davik J."/>
            <person name="Ashrafi H."/>
            <person name="Aiden E.L."/>
            <person name="Borodovsky M."/>
            <person name="Worthington M."/>
        </authorList>
    </citation>
    <scope>NUCLEOTIDE SEQUENCE [LARGE SCALE GENOMIC DNA]</scope>
    <source>
        <strain evidence="6">PI 553951</strain>
    </source>
</reference>
<evidence type="ECO:0000313" key="7">
    <source>
        <dbReference type="Proteomes" id="UP001457282"/>
    </source>
</evidence>
<dbReference type="InterPro" id="IPR038765">
    <property type="entry name" value="Papain-like_cys_pep_sf"/>
</dbReference>
<evidence type="ECO:0000313" key="6">
    <source>
        <dbReference type="EMBL" id="KAK9922208.1"/>
    </source>
</evidence>
<dbReference type="Gene3D" id="3.40.395.10">
    <property type="entry name" value="Adenoviral Proteinase, Chain A"/>
    <property type="match status" value="1"/>
</dbReference>
<evidence type="ECO:0000256" key="1">
    <source>
        <dbReference type="ARBA" id="ARBA00005234"/>
    </source>
</evidence>
<dbReference type="EMBL" id="JBEDUW010000006">
    <property type="protein sequence ID" value="KAK9922208.1"/>
    <property type="molecule type" value="Genomic_DNA"/>
</dbReference>
<dbReference type="PROSITE" id="PS50600">
    <property type="entry name" value="ULP_PROTEASE"/>
    <property type="match status" value="1"/>
</dbReference>
<proteinExistence type="inferred from homology"/>
<keyword evidence="4" id="KW-0788">Thiol protease</keyword>
<gene>
    <name evidence="6" type="ORF">M0R45_030685</name>
</gene>
<evidence type="ECO:0000256" key="2">
    <source>
        <dbReference type="ARBA" id="ARBA00022670"/>
    </source>
</evidence>
<evidence type="ECO:0000256" key="4">
    <source>
        <dbReference type="ARBA" id="ARBA00022807"/>
    </source>
</evidence>
<comment type="caution">
    <text evidence="6">The sequence shown here is derived from an EMBL/GenBank/DDBJ whole genome shotgun (WGS) entry which is preliminary data.</text>
</comment>
<protein>
    <recommendedName>
        <fullName evidence="5">Ubiquitin-like protease family profile domain-containing protein</fullName>
    </recommendedName>
</protein>
<feature type="domain" description="Ubiquitin-like protease family profile" evidence="5">
    <location>
        <begin position="27"/>
        <end position="266"/>
    </location>
</feature>